<feature type="compositionally biased region" description="Basic residues" evidence="1">
    <location>
        <begin position="129"/>
        <end position="138"/>
    </location>
</feature>
<gene>
    <name evidence="2" type="ORF">GWK47_012779</name>
</gene>
<dbReference type="EMBL" id="JACEEZ010020048">
    <property type="protein sequence ID" value="KAG0715063.1"/>
    <property type="molecule type" value="Genomic_DNA"/>
</dbReference>
<accession>A0A8J4XWL3</accession>
<protein>
    <submittedName>
        <fullName evidence="2">Uncharacterized protein</fullName>
    </submittedName>
</protein>
<feature type="region of interest" description="Disordered" evidence="1">
    <location>
        <begin position="1"/>
        <end position="160"/>
    </location>
</feature>
<organism evidence="2 3">
    <name type="scientific">Chionoecetes opilio</name>
    <name type="common">Atlantic snow crab</name>
    <name type="synonym">Cancer opilio</name>
    <dbReference type="NCBI Taxonomy" id="41210"/>
    <lineage>
        <taxon>Eukaryota</taxon>
        <taxon>Metazoa</taxon>
        <taxon>Ecdysozoa</taxon>
        <taxon>Arthropoda</taxon>
        <taxon>Crustacea</taxon>
        <taxon>Multicrustacea</taxon>
        <taxon>Malacostraca</taxon>
        <taxon>Eumalacostraca</taxon>
        <taxon>Eucarida</taxon>
        <taxon>Decapoda</taxon>
        <taxon>Pleocyemata</taxon>
        <taxon>Brachyura</taxon>
        <taxon>Eubrachyura</taxon>
        <taxon>Majoidea</taxon>
        <taxon>Majidae</taxon>
        <taxon>Chionoecetes</taxon>
    </lineage>
</organism>
<keyword evidence="3" id="KW-1185">Reference proteome</keyword>
<feature type="region of interest" description="Disordered" evidence="1">
    <location>
        <begin position="175"/>
        <end position="206"/>
    </location>
</feature>
<comment type="caution">
    <text evidence="2">The sequence shown here is derived from an EMBL/GenBank/DDBJ whole genome shotgun (WGS) entry which is preliminary data.</text>
</comment>
<proteinExistence type="predicted"/>
<name>A0A8J4XWL3_CHIOP</name>
<reference evidence="2" key="1">
    <citation type="submission" date="2020-07" db="EMBL/GenBank/DDBJ databases">
        <title>The High-quality genome of the commercially important snow crab, Chionoecetes opilio.</title>
        <authorList>
            <person name="Jeong J.-H."/>
            <person name="Ryu S."/>
        </authorList>
    </citation>
    <scope>NUCLEOTIDE SEQUENCE</scope>
    <source>
        <strain evidence="2">MADBK_172401_WGS</strain>
        <tissue evidence="2">Digestive gland</tissue>
    </source>
</reference>
<sequence>MGLGRAVLRTSDTAPPSNELVGSARPKTRTAGGQTRGIHTDPGRGCRVSKRPSQGQRGEVITPSWGASEPWGAGKAGQGQLDPRPWGSEVTRRRTGRQASRRGPPSPCRASPLQQLKGQEDGPQPPRSPKTRGWRPRKREAAGTPAPRLPPLDAPATTPGRWYYARVVWATAPKGAEEDFEGEGAPCEMHPSPLVPTSCPAPPPPP</sequence>
<evidence type="ECO:0000256" key="1">
    <source>
        <dbReference type="SAM" id="MobiDB-lite"/>
    </source>
</evidence>
<evidence type="ECO:0000313" key="2">
    <source>
        <dbReference type="EMBL" id="KAG0715063.1"/>
    </source>
</evidence>
<dbReference type="AlphaFoldDB" id="A0A8J4XWL3"/>
<dbReference type="Proteomes" id="UP000770661">
    <property type="component" value="Unassembled WGS sequence"/>
</dbReference>
<evidence type="ECO:0000313" key="3">
    <source>
        <dbReference type="Proteomes" id="UP000770661"/>
    </source>
</evidence>